<proteinExistence type="predicted"/>
<evidence type="ECO:0000313" key="2">
    <source>
        <dbReference type="Proteomes" id="UP000184222"/>
    </source>
</evidence>
<dbReference type="PANTHER" id="PTHR36154:SF1">
    <property type="entry name" value="DNA-BINDING TRANSCRIPTIONAL ACTIVATOR ALPA"/>
    <property type="match status" value="1"/>
</dbReference>
<sequence>MTDLDKKIIRVKQVSELTGLSRTSIYRLSSFGQFPKSIKLSAYTTGWLVSEVEAWLDSKIQARDAEV</sequence>
<dbReference type="AlphaFoldDB" id="A0A1L4BPT3"/>
<accession>A0A1L4BPT3</accession>
<dbReference type="Proteomes" id="UP000184222">
    <property type="component" value="Chromosome"/>
</dbReference>
<protein>
    <recommendedName>
        <fullName evidence="3">AlpA family transcriptional regulator</fullName>
    </recommendedName>
</protein>
<reference evidence="1 2" key="1">
    <citation type="journal article" date="2016" name="Appl. Environ. Microbiol.">
        <title>Whole genome relationships among Francisella bacteria of diverse origin define new species and provide specific regions for detection.</title>
        <authorList>
            <person name="Challacombe J.F."/>
            <person name="Petersen J.M."/>
            <person name="Gallegos-Graves V."/>
            <person name="Hodge D."/>
            <person name="Pillai S."/>
            <person name="Kuske C.R."/>
        </authorList>
    </citation>
    <scope>NUCLEOTIDE SEQUENCE [LARGE SCALE GENOMIC DNA]</scope>
    <source>
        <strain evidence="2">TX07-7310</strain>
    </source>
</reference>
<dbReference type="PANTHER" id="PTHR36154">
    <property type="entry name" value="DNA-BINDING TRANSCRIPTIONAL ACTIVATOR ALPA"/>
    <property type="match status" value="1"/>
</dbReference>
<dbReference type="InterPro" id="IPR052931">
    <property type="entry name" value="Prophage_regulatory_activator"/>
</dbReference>
<dbReference type="EMBL" id="CP016796">
    <property type="protein sequence ID" value="API85847.1"/>
    <property type="molecule type" value="Genomic_DNA"/>
</dbReference>
<dbReference type="InterPro" id="IPR010260">
    <property type="entry name" value="AlpA"/>
</dbReference>
<keyword evidence="2" id="KW-1185">Reference proteome</keyword>
<evidence type="ECO:0008006" key="3">
    <source>
        <dbReference type="Google" id="ProtNLM"/>
    </source>
</evidence>
<name>A0A1L4BPT3_9GAMM</name>
<dbReference type="Gene3D" id="1.10.238.160">
    <property type="match status" value="1"/>
</dbReference>
<dbReference type="RefSeq" id="WP_072711048.1">
    <property type="nucleotide sequence ID" value="NZ_CP016796.1"/>
</dbReference>
<dbReference type="Pfam" id="PF05930">
    <property type="entry name" value="Phage_AlpA"/>
    <property type="match status" value="1"/>
</dbReference>
<organism evidence="1 2">
    <name type="scientific">Francisella uliginis</name>
    <dbReference type="NCBI Taxonomy" id="573570"/>
    <lineage>
        <taxon>Bacteria</taxon>
        <taxon>Pseudomonadati</taxon>
        <taxon>Pseudomonadota</taxon>
        <taxon>Gammaproteobacteria</taxon>
        <taxon>Thiotrichales</taxon>
        <taxon>Francisellaceae</taxon>
        <taxon>Francisella</taxon>
    </lineage>
</organism>
<dbReference type="OrthoDB" id="8455288at2"/>
<dbReference type="STRING" id="573570.F7310_00080"/>
<gene>
    <name evidence="1" type="ORF">F7310_00080</name>
</gene>
<dbReference type="KEGG" id="frx:F7310_00080"/>
<evidence type="ECO:0000313" key="1">
    <source>
        <dbReference type="EMBL" id="API85847.1"/>
    </source>
</evidence>